<dbReference type="STRING" id="1231657.A0A1Y2A9I2"/>
<dbReference type="InterPro" id="IPR012337">
    <property type="entry name" value="RNaseH-like_sf"/>
</dbReference>
<dbReference type="GO" id="GO:0005634">
    <property type="term" value="C:nucleus"/>
    <property type="evidence" value="ECO:0007669"/>
    <property type="project" value="TreeGrafter"/>
</dbReference>
<dbReference type="AlphaFoldDB" id="A0A1Y2A9I2"/>
<dbReference type="OrthoDB" id="5953249at2759"/>
<gene>
    <name evidence="2" type="ORF">BCR34DRAFT_207143</name>
</gene>
<dbReference type="GO" id="GO:0003676">
    <property type="term" value="F:nucleic acid binding"/>
    <property type="evidence" value="ECO:0007669"/>
    <property type="project" value="InterPro"/>
</dbReference>
<accession>A0A1Y2A9I2</accession>
<keyword evidence="3" id="KW-1185">Reference proteome</keyword>
<dbReference type="PANTHER" id="PTHR28083">
    <property type="entry name" value="GOOD FOR FULL DBP5 ACTIVITY PROTEIN 2"/>
    <property type="match status" value="1"/>
</dbReference>
<dbReference type="EMBL" id="MCFA01000003">
    <property type="protein sequence ID" value="ORY19178.1"/>
    <property type="molecule type" value="Genomic_DNA"/>
</dbReference>
<dbReference type="Gene3D" id="3.30.420.10">
    <property type="entry name" value="Ribonuclease H-like superfamily/Ribonuclease H"/>
    <property type="match status" value="1"/>
</dbReference>
<dbReference type="SUPFAM" id="SSF53098">
    <property type="entry name" value="Ribonuclease H-like"/>
    <property type="match status" value="1"/>
</dbReference>
<dbReference type="Pfam" id="PF21762">
    <property type="entry name" value="DEDDh_C"/>
    <property type="match status" value="1"/>
</dbReference>
<dbReference type="InterPro" id="IPR036397">
    <property type="entry name" value="RNaseH_sf"/>
</dbReference>
<proteinExistence type="predicted"/>
<feature type="domain" description="Gfd2/YDR514C-like C-terminal" evidence="1">
    <location>
        <begin position="95"/>
        <end position="260"/>
    </location>
</feature>
<organism evidence="2 3">
    <name type="scientific">Clohesyomyces aquaticus</name>
    <dbReference type="NCBI Taxonomy" id="1231657"/>
    <lineage>
        <taxon>Eukaryota</taxon>
        <taxon>Fungi</taxon>
        <taxon>Dikarya</taxon>
        <taxon>Ascomycota</taxon>
        <taxon>Pezizomycotina</taxon>
        <taxon>Dothideomycetes</taxon>
        <taxon>Pleosporomycetidae</taxon>
        <taxon>Pleosporales</taxon>
        <taxon>Lindgomycetaceae</taxon>
        <taxon>Clohesyomyces</taxon>
    </lineage>
</organism>
<name>A0A1Y2A9I2_9PLEO</name>
<dbReference type="Proteomes" id="UP000193144">
    <property type="component" value="Unassembled WGS sequence"/>
</dbReference>
<evidence type="ECO:0000259" key="1">
    <source>
        <dbReference type="Pfam" id="PF21762"/>
    </source>
</evidence>
<evidence type="ECO:0000313" key="2">
    <source>
        <dbReference type="EMBL" id="ORY19178.1"/>
    </source>
</evidence>
<protein>
    <recommendedName>
        <fullName evidence="1">Gfd2/YDR514C-like C-terminal domain-containing protein</fullName>
    </recommendedName>
</protein>
<reference evidence="2 3" key="1">
    <citation type="submission" date="2016-07" db="EMBL/GenBank/DDBJ databases">
        <title>Pervasive Adenine N6-methylation of Active Genes in Fungi.</title>
        <authorList>
            <consortium name="DOE Joint Genome Institute"/>
            <person name="Mondo S.J."/>
            <person name="Dannebaum R.O."/>
            <person name="Kuo R.C."/>
            <person name="Labutti K."/>
            <person name="Haridas S."/>
            <person name="Kuo A."/>
            <person name="Salamov A."/>
            <person name="Ahrendt S.R."/>
            <person name="Lipzen A."/>
            <person name="Sullivan W."/>
            <person name="Andreopoulos W.B."/>
            <person name="Clum A."/>
            <person name="Lindquist E."/>
            <person name="Daum C."/>
            <person name="Ramamoorthy G.K."/>
            <person name="Gryganskyi A."/>
            <person name="Culley D."/>
            <person name="Magnuson J.K."/>
            <person name="James T.Y."/>
            <person name="O'Malley M.A."/>
            <person name="Stajich J.E."/>
            <person name="Spatafora J.W."/>
            <person name="Visel A."/>
            <person name="Grigoriev I.V."/>
        </authorList>
    </citation>
    <scope>NUCLEOTIDE SEQUENCE [LARGE SCALE GENOMIC DNA]</scope>
    <source>
        <strain evidence="2 3">CBS 115471</strain>
    </source>
</reference>
<dbReference type="InterPro" id="IPR040151">
    <property type="entry name" value="Gfd2/YDR514C-like"/>
</dbReference>
<comment type="caution">
    <text evidence="2">The sequence shown here is derived from an EMBL/GenBank/DDBJ whole genome shotgun (WGS) entry which is preliminary data.</text>
</comment>
<dbReference type="PANTHER" id="PTHR28083:SF1">
    <property type="entry name" value="GOOD FOR FULL DBP5 ACTIVITY PROTEIN 2"/>
    <property type="match status" value="1"/>
</dbReference>
<dbReference type="InterPro" id="IPR048519">
    <property type="entry name" value="Gfd2/YDR514C-like_C"/>
</dbReference>
<sequence length="275" mass="30867">MQSIRLLSSWRPVATRAASRGAGCWRRPIFQGIGTRPAGSIYAVEEAEERTLEAIRIISPELTSRQRKKLKAAIAEEGRMEELAKSLKASSKSMVFSVDVEKYESGNEILEVGVAVYVPHTPTILAYHFIVSDNLHLSNGRFVKDNRHKFLYGESIHIPLKSLQYVLARYFSSLRELFDSCTLVGHSIQNDIAWLNTIDLHIPRDTPVLDIADVWMARYNQATVQTSSLKKMLTALEITAPAPHNGGNDAYHTLKVALEMMEIYVDLSLRVNGEV</sequence>
<evidence type="ECO:0000313" key="3">
    <source>
        <dbReference type="Proteomes" id="UP000193144"/>
    </source>
</evidence>